<keyword evidence="1" id="KW-0472">Membrane</keyword>
<sequence length="59" mass="6722">MSGVIFGIVCFFLVFYFLNYIGQKLIAVKSPVNHKVIVSISFVEAFVALLMVYYKPPFL</sequence>
<name>A0A1L6ZFV2_BACIA</name>
<evidence type="ECO:0000313" key="3">
    <source>
        <dbReference type="Proteomes" id="UP000185426"/>
    </source>
</evidence>
<evidence type="ECO:0000256" key="1">
    <source>
        <dbReference type="SAM" id="Phobius"/>
    </source>
</evidence>
<keyword evidence="1" id="KW-1133">Transmembrane helix</keyword>
<reference evidence="2 3" key="1">
    <citation type="submission" date="2016-05" db="EMBL/GenBank/DDBJ databases">
        <title>Complete Genome and Methylome Analysis of Psychrotrophic Bacterial Isolates from Antarctic Lake Untersee.</title>
        <authorList>
            <person name="Fomenkov A."/>
            <person name="Akimov V.N."/>
            <person name="Vasilyeva L.V."/>
            <person name="Andersen D."/>
            <person name="Vincze T."/>
            <person name="Roberts R.J."/>
        </authorList>
    </citation>
    <scope>NUCLEOTIDE SEQUENCE [LARGE SCALE GENOMIC DNA]</scope>
    <source>
        <strain evidence="2 3">U14-5</strain>
    </source>
</reference>
<accession>A0A1L6ZFV2</accession>
<dbReference type="Proteomes" id="UP000185426">
    <property type="component" value="Chromosome"/>
</dbReference>
<keyword evidence="1" id="KW-0812">Transmembrane</keyword>
<dbReference type="RefSeq" id="WP_075621850.1">
    <property type="nucleotide sequence ID" value="NZ_CP015607.1"/>
</dbReference>
<proteinExistence type="predicted"/>
<organism evidence="2 3">
    <name type="scientific">Bacillus safensis</name>
    <dbReference type="NCBI Taxonomy" id="561879"/>
    <lineage>
        <taxon>Bacteria</taxon>
        <taxon>Bacillati</taxon>
        <taxon>Bacillota</taxon>
        <taxon>Bacilli</taxon>
        <taxon>Bacillales</taxon>
        <taxon>Bacillaceae</taxon>
        <taxon>Bacillus</taxon>
    </lineage>
</organism>
<dbReference type="AlphaFoldDB" id="A0A1L6ZFV2"/>
<evidence type="ECO:0000313" key="2">
    <source>
        <dbReference type="EMBL" id="APT45393.1"/>
    </source>
</evidence>
<gene>
    <name evidence="2" type="ORF">BSA145_05325</name>
</gene>
<feature type="transmembrane region" description="Helical" evidence="1">
    <location>
        <begin position="34"/>
        <end position="54"/>
    </location>
</feature>
<dbReference type="EMBL" id="CP015607">
    <property type="protein sequence ID" value="APT45393.1"/>
    <property type="molecule type" value="Genomic_DNA"/>
</dbReference>
<protein>
    <submittedName>
        <fullName evidence="2">Uncharacterized protein</fullName>
    </submittedName>
</protein>
<feature type="transmembrane region" description="Helical" evidence="1">
    <location>
        <begin position="6"/>
        <end position="22"/>
    </location>
</feature>